<dbReference type="FunFam" id="3.40.50.720:FF:000084">
    <property type="entry name" value="Short-chain dehydrogenase reductase"/>
    <property type="match status" value="1"/>
</dbReference>
<evidence type="ECO:0000313" key="4">
    <source>
        <dbReference type="Proteomes" id="UP000585272"/>
    </source>
</evidence>
<comment type="caution">
    <text evidence="3">The sequence shown here is derived from an EMBL/GenBank/DDBJ whole genome shotgun (WGS) entry which is preliminary data.</text>
</comment>
<protein>
    <submittedName>
        <fullName evidence="3">NAD(P)-dependent dehydrogenase (Short-subunit alcohol dehydrogenase family)</fullName>
    </submittedName>
</protein>
<dbReference type="EMBL" id="JACHNU010000001">
    <property type="protein sequence ID" value="MBB4660594.1"/>
    <property type="molecule type" value="Genomic_DNA"/>
</dbReference>
<dbReference type="CDD" id="cd05233">
    <property type="entry name" value="SDR_c"/>
    <property type="match status" value="1"/>
</dbReference>
<dbReference type="InterPro" id="IPR020904">
    <property type="entry name" value="Sc_DH/Rdtase_CS"/>
</dbReference>
<dbReference type="PRINTS" id="PR00081">
    <property type="entry name" value="GDHRDH"/>
</dbReference>
<keyword evidence="4" id="KW-1185">Reference proteome</keyword>
<dbReference type="InterPro" id="IPR002347">
    <property type="entry name" value="SDR_fam"/>
</dbReference>
<dbReference type="PANTHER" id="PTHR24321:SF8">
    <property type="entry name" value="ESTRADIOL 17-BETA-DEHYDROGENASE 8-RELATED"/>
    <property type="match status" value="1"/>
</dbReference>
<name>A0A840I8X4_9ACTN</name>
<reference evidence="3 4" key="1">
    <citation type="submission" date="2020-08" db="EMBL/GenBank/DDBJ databases">
        <title>Genomic Encyclopedia of Archaeal and Bacterial Type Strains, Phase II (KMG-II): from individual species to whole genera.</title>
        <authorList>
            <person name="Goeker M."/>
        </authorList>
    </citation>
    <scope>NUCLEOTIDE SEQUENCE [LARGE SCALE GENOMIC DNA]</scope>
    <source>
        <strain evidence="3 4">DSM 23288</strain>
    </source>
</reference>
<dbReference type="AlphaFoldDB" id="A0A840I8X4"/>
<dbReference type="SUPFAM" id="SSF51735">
    <property type="entry name" value="NAD(P)-binding Rossmann-fold domains"/>
    <property type="match status" value="1"/>
</dbReference>
<comment type="similarity">
    <text evidence="1">Belongs to the short-chain dehydrogenases/reductases (SDR) family.</text>
</comment>
<gene>
    <name evidence="3" type="ORF">BDZ31_000167</name>
</gene>
<dbReference type="InterPro" id="IPR036291">
    <property type="entry name" value="NAD(P)-bd_dom_sf"/>
</dbReference>
<accession>A0A840I8X4</accession>
<evidence type="ECO:0000313" key="3">
    <source>
        <dbReference type="EMBL" id="MBB4660594.1"/>
    </source>
</evidence>
<dbReference type="Pfam" id="PF13561">
    <property type="entry name" value="adh_short_C2"/>
    <property type="match status" value="1"/>
</dbReference>
<dbReference type="PROSITE" id="PS00061">
    <property type="entry name" value="ADH_SHORT"/>
    <property type="match status" value="1"/>
</dbReference>
<dbReference type="Proteomes" id="UP000585272">
    <property type="component" value="Unassembled WGS sequence"/>
</dbReference>
<proteinExistence type="inferred from homology"/>
<sequence length="259" mass="26650">MRLEGKVALITGAGSGMGRAAALLFAERGAAVVCADVRADAAEETAAAIAAAGGRSLAVAADVSVAADVESAVARAERELGGLDVLYNNAALWLYGPDGYVEGETDGPSPLLTEEIWQRTVDVTLKGTYLGCRYAIPALRRRGGGAIVNVASVGAFRVGHGSSDAYTAAKGGVVSLTRSLAVEHAREGIRVNCLVPGAIETPLVSRYSEEARAAASSSIPLGRWGRPEEIAQMALFLSSDVSSYCTGQTYVVDGGYLAV</sequence>
<organism evidence="3 4">
    <name type="scientific">Conexibacter arvalis</name>
    <dbReference type="NCBI Taxonomy" id="912552"/>
    <lineage>
        <taxon>Bacteria</taxon>
        <taxon>Bacillati</taxon>
        <taxon>Actinomycetota</taxon>
        <taxon>Thermoleophilia</taxon>
        <taxon>Solirubrobacterales</taxon>
        <taxon>Conexibacteraceae</taxon>
        <taxon>Conexibacter</taxon>
    </lineage>
</organism>
<evidence type="ECO:0000256" key="2">
    <source>
        <dbReference type="ARBA" id="ARBA00023002"/>
    </source>
</evidence>
<dbReference type="GO" id="GO:0016491">
    <property type="term" value="F:oxidoreductase activity"/>
    <property type="evidence" value="ECO:0007669"/>
    <property type="project" value="UniProtKB-KW"/>
</dbReference>
<evidence type="ECO:0000256" key="1">
    <source>
        <dbReference type="ARBA" id="ARBA00006484"/>
    </source>
</evidence>
<dbReference type="PANTHER" id="PTHR24321">
    <property type="entry name" value="DEHYDROGENASES, SHORT CHAIN"/>
    <property type="match status" value="1"/>
</dbReference>
<dbReference type="NCBIfam" id="NF005559">
    <property type="entry name" value="PRK07231.1"/>
    <property type="match status" value="1"/>
</dbReference>
<dbReference type="RefSeq" id="WP_183338055.1">
    <property type="nucleotide sequence ID" value="NZ_JACHNU010000001.1"/>
</dbReference>
<keyword evidence="2" id="KW-0560">Oxidoreductase</keyword>
<dbReference type="PRINTS" id="PR00080">
    <property type="entry name" value="SDRFAMILY"/>
</dbReference>
<dbReference type="Gene3D" id="3.40.50.720">
    <property type="entry name" value="NAD(P)-binding Rossmann-like Domain"/>
    <property type="match status" value="1"/>
</dbReference>